<dbReference type="Proteomes" id="UP000005870">
    <property type="component" value="Chromosome"/>
</dbReference>
<keyword evidence="2" id="KW-1185">Reference proteome</keyword>
<organism evidence="1 2">
    <name type="scientific">Pseudoxanthomonas spadix (strain BD-a59)</name>
    <dbReference type="NCBI Taxonomy" id="1045855"/>
    <lineage>
        <taxon>Bacteria</taxon>
        <taxon>Pseudomonadati</taxon>
        <taxon>Pseudomonadota</taxon>
        <taxon>Gammaproteobacteria</taxon>
        <taxon>Lysobacterales</taxon>
        <taxon>Lysobacteraceae</taxon>
        <taxon>Pseudoxanthomonas</taxon>
    </lineage>
</organism>
<dbReference type="AlphaFoldDB" id="G7UVF9"/>
<name>G7UVF9_PSEUP</name>
<proteinExistence type="predicted"/>
<protein>
    <submittedName>
        <fullName evidence="1">Uncharacterized protein</fullName>
    </submittedName>
</protein>
<dbReference type="EMBL" id="CP003093">
    <property type="protein sequence ID" value="AER57620.1"/>
    <property type="molecule type" value="Genomic_DNA"/>
</dbReference>
<evidence type="ECO:0000313" key="1">
    <source>
        <dbReference type="EMBL" id="AER57620.1"/>
    </source>
</evidence>
<evidence type="ECO:0000313" key="2">
    <source>
        <dbReference type="Proteomes" id="UP000005870"/>
    </source>
</evidence>
<gene>
    <name evidence="1" type="ordered locus">DSC_14880</name>
</gene>
<reference evidence="1 2" key="1">
    <citation type="journal article" date="2012" name="J. Bacteriol.">
        <title>Complete Genome Sequence of the BTEX-Degrading Bacterium Pseudoxanthomonas spadix BD-a59.</title>
        <authorList>
            <person name="Lee S.H."/>
            <person name="Jin H.M."/>
            <person name="Lee H.J."/>
            <person name="Kim J.M."/>
            <person name="Jeon C.O."/>
        </authorList>
    </citation>
    <scope>NUCLEOTIDE SEQUENCE [LARGE SCALE GENOMIC DNA]</scope>
    <source>
        <strain evidence="1 2">BD-a59</strain>
    </source>
</reference>
<dbReference type="KEGG" id="psd:DSC_14880"/>
<sequence>MPDLTVAAGVGVEAVAGAAGVALEATAGAAAFCAASISSIFF</sequence>
<dbReference type="HOGENOM" id="CLU_3256750_0_0_6"/>
<accession>G7UVF9</accession>